<accession>A0A9W8YT45</accession>
<evidence type="ECO:0000256" key="1">
    <source>
        <dbReference type="SAM" id="MobiDB-lite"/>
    </source>
</evidence>
<feature type="compositionally biased region" description="Basic and acidic residues" evidence="1">
    <location>
        <begin position="382"/>
        <end position="404"/>
    </location>
</feature>
<feature type="compositionally biased region" description="Pro residues" evidence="1">
    <location>
        <begin position="71"/>
        <end position="81"/>
    </location>
</feature>
<organism evidence="2 3">
    <name type="scientific">Gnomoniopsis smithogilvyi</name>
    <dbReference type="NCBI Taxonomy" id="1191159"/>
    <lineage>
        <taxon>Eukaryota</taxon>
        <taxon>Fungi</taxon>
        <taxon>Dikarya</taxon>
        <taxon>Ascomycota</taxon>
        <taxon>Pezizomycotina</taxon>
        <taxon>Sordariomycetes</taxon>
        <taxon>Sordariomycetidae</taxon>
        <taxon>Diaporthales</taxon>
        <taxon>Gnomoniaceae</taxon>
        <taxon>Gnomoniopsis</taxon>
    </lineage>
</organism>
<protein>
    <submittedName>
        <fullName evidence="2">Uncharacterized protein</fullName>
    </submittedName>
</protein>
<gene>
    <name evidence="2" type="ORF">N0V93_007081</name>
</gene>
<feature type="compositionally biased region" description="Pro residues" evidence="1">
    <location>
        <begin position="127"/>
        <end position="136"/>
    </location>
</feature>
<feature type="region of interest" description="Disordered" evidence="1">
    <location>
        <begin position="120"/>
        <end position="253"/>
    </location>
</feature>
<dbReference type="EMBL" id="JAPEVB010000004">
    <property type="protein sequence ID" value="KAJ4389610.1"/>
    <property type="molecule type" value="Genomic_DNA"/>
</dbReference>
<reference evidence="2" key="1">
    <citation type="submission" date="2022-10" db="EMBL/GenBank/DDBJ databases">
        <title>Tapping the CABI collections for fungal endophytes: first genome assemblies for Collariella, Neodidymelliopsis, Ascochyta clinopodiicola, Didymella pomorum, Didymosphaeria variabile, Neocosmospora piperis and Neocucurbitaria cava.</title>
        <authorList>
            <person name="Hill R."/>
        </authorList>
    </citation>
    <scope>NUCLEOTIDE SEQUENCE</scope>
    <source>
        <strain evidence="2">IMI 355082</strain>
    </source>
</reference>
<feature type="compositionally biased region" description="Low complexity" evidence="1">
    <location>
        <begin position="332"/>
        <end position="341"/>
    </location>
</feature>
<comment type="caution">
    <text evidence="2">The sequence shown here is derived from an EMBL/GenBank/DDBJ whole genome shotgun (WGS) entry which is preliminary data.</text>
</comment>
<name>A0A9W8YT45_9PEZI</name>
<feature type="compositionally biased region" description="Pro residues" evidence="1">
    <location>
        <begin position="205"/>
        <end position="222"/>
    </location>
</feature>
<sequence length="418" mass="43310">MTFDNNHLNVDSARGIDNDELFTTPSTDPIPDRHPSVLRPGGHSSPLKHPSALRPGAARHSRTPSPHSTPASPPAHPPRASPSPVAYKAYSPPKPQSPSDELSSEIEGYFTALEVPPLRINKTPELPASPTPPLPPKVHDQEPLSPEQRCASPPVPPKERIPAEQERHAGAPFSSELEAPTERISQEHMVSPVSEPNHDADELEAPPPPYEESQSIPPPPEKIAPSNRSESGSPGRAATGSAAHGGGAMAGAPVNDAVASSSAALAAVTIEEASQTASQEPAGGDHDDIYSAGPPPPLPPRPSPSPVGKGKDPAIPGAFPLPPSQPSPGYKASGAAATSAAGVGGSIAGVGQSASLKQARKALEKGLGHLIDKAKEHHHAREQHSNERKSSGRRKSPDGSKKSVDGSGNVAQVRMMKP</sequence>
<evidence type="ECO:0000313" key="3">
    <source>
        <dbReference type="Proteomes" id="UP001140453"/>
    </source>
</evidence>
<proteinExistence type="predicted"/>
<feature type="compositionally biased region" description="Basic and acidic residues" evidence="1">
    <location>
        <begin position="157"/>
        <end position="169"/>
    </location>
</feature>
<feature type="region of interest" description="Disordered" evidence="1">
    <location>
        <begin position="1"/>
        <end position="108"/>
    </location>
</feature>
<feature type="compositionally biased region" description="Pro residues" evidence="1">
    <location>
        <begin position="293"/>
        <end position="305"/>
    </location>
</feature>
<evidence type="ECO:0000313" key="2">
    <source>
        <dbReference type="EMBL" id="KAJ4389610.1"/>
    </source>
</evidence>
<dbReference type="OrthoDB" id="5237053at2759"/>
<keyword evidence="3" id="KW-1185">Reference proteome</keyword>
<feature type="region of interest" description="Disordered" evidence="1">
    <location>
        <begin position="270"/>
        <end position="348"/>
    </location>
</feature>
<dbReference type="AlphaFoldDB" id="A0A9W8YT45"/>
<dbReference type="Proteomes" id="UP001140453">
    <property type="component" value="Unassembled WGS sequence"/>
</dbReference>
<feature type="region of interest" description="Disordered" evidence="1">
    <location>
        <begin position="367"/>
        <end position="418"/>
    </location>
</feature>